<comment type="subcellular location">
    <subcellularLocation>
        <location evidence="1 14">Cell membrane</location>
        <topology evidence="1 14">Multi-pass membrane protein</topology>
    </subcellularLocation>
</comment>
<evidence type="ECO:0000256" key="8">
    <source>
        <dbReference type="ARBA" id="ARBA00022723"/>
    </source>
</evidence>
<evidence type="ECO:0000256" key="12">
    <source>
        <dbReference type="ARBA" id="ARBA00023136"/>
    </source>
</evidence>
<evidence type="ECO:0000256" key="10">
    <source>
        <dbReference type="ARBA" id="ARBA00023002"/>
    </source>
</evidence>
<feature type="transmembrane region" description="Helical" evidence="14">
    <location>
        <begin position="6"/>
        <end position="29"/>
    </location>
</feature>
<evidence type="ECO:0000256" key="2">
    <source>
        <dbReference type="ARBA" id="ARBA00005073"/>
    </source>
</evidence>
<comment type="similarity">
    <text evidence="3 14 15">Belongs to the HemJ family.</text>
</comment>
<proteinExistence type="inferred from homology"/>
<keyword evidence="17" id="KW-1185">Reference proteome</keyword>
<evidence type="ECO:0000256" key="9">
    <source>
        <dbReference type="ARBA" id="ARBA00022989"/>
    </source>
</evidence>
<evidence type="ECO:0000256" key="5">
    <source>
        <dbReference type="ARBA" id="ARBA00022475"/>
    </source>
</evidence>
<feature type="binding site" description="axial binding residue" evidence="14">
    <location>
        <position position="10"/>
    </location>
    <ligand>
        <name>heme</name>
        <dbReference type="ChEBI" id="CHEBI:30413"/>
    </ligand>
    <ligandPart>
        <name>Fe</name>
        <dbReference type="ChEBI" id="CHEBI:18248"/>
    </ligandPart>
</feature>
<dbReference type="InterPro" id="IPR005265">
    <property type="entry name" value="HemJ-like"/>
</dbReference>
<dbReference type="PANTHER" id="PTHR40255">
    <property type="entry name" value="UPF0093 MEMBRANE PROTEIN SLR1790"/>
    <property type="match status" value="1"/>
</dbReference>
<evidence type="ECO:0000256" key="6">
    <source>
        <dbReference type="ARBA" id="ARBA00022617"/>
    </source>
</evidence>
<dbReference type="PANTHER" id="PTHR40255:SF1">
    <property type="entry name" value="PROTOPORPHYRINOGEN IX OXIDASE"/>
    <property type="match status" value="1"/>
</dbReference>
<gene>
    <name evidence="16" type="ORF">NQX30_01880</name>
</gene>
<evidence type="ECO:0000256" key="15">
    <source>
        <dbReference type="PIRNR" id="PIRNR004638"/>
    </source>
</evidence>
<evidence type="ECO:0000256" key="11">
    <source>
        <dbReference type="ARBA" id="ARBA00023004"/>
    </source>
</evidence>
<dbReference type="Proteomes" id="UP001168167">
    <property type="component" value="Unassembled WGS sequence"/>
</dbReference>
<evidence type="ECO:0000256" key="13">
    <source>
        <dbReference type="ARBA" id="ARBA00048390"/>
    </source>
</evidence>
<comment type="cofactor">
    <cofactor evidence="14 15">
        <name>heme b</name>
        <dbReference type="ChEBI" id="CHEBI:60344"/>
    </cofactor>
    <text evidence="14 15">Binds 1 heme b (iron(II)-protoporphyrin IX) group per subunit.</text>
</comment>
<feature type="binding site" description="axial binding residue" evidence="14">
    <location>
        <position position="81"/>
    </location>
    <ligand>
        <name>heme</name>
        <dbReference type="ChEBI" id="CHEBI:30413"/>
    </ligand>
    <ligandPart>
        <name>Fe</name>
        <dbReference type="ChEBI" id="CHEBI:18248"/>
    </ligandPart>
</feature>
<keyword evidence="5 14" id="KW-1003">Cell membrane</keyword>
<evidence type="ECO:0000256" key="3">
    <source>
        <dbReference type="ARBA" id="ARBA00006501"/>
    </source>
</evidence>
<dbReference type="HAMAP" id="MF_02239">
    <property type="entry name" value="HemJ"/>
    <property type="match status" value="1"/>
</dbReference>
<sequence length="137" mass="15953">MFMLTIKVLHIAAVVFWYAGLLYLPRLFVYHTEAEDDISRQRFCLMESRLYWRIMLPSMVVTLICGLLLLPNYQGGWIGIKLLLVLLLVLYHIYCGVVVRRFVIGGTPHSGRFFRIFNEIPPLVLLVVVWLVVVKPF</sequence>
<accession>A0ABT7QKL4</accession>
<evidence type="ECO:0000313" key="16">
    <source>
        <dbReference type="EMBL" id="MDM5147130.1"/>
    </source>
</evidence>
<evidence type="ECO:0000256" key="4">
    <source>
        <dbReference type="ARBA" id="ARBA00017504"/>
    </source>
</evidence>
<name>A0ABT7QKL4_9GAMM</name>
<comment type="function">
    <text evidence="14 15">Catalyzes the oxidation of protoporphyrinogen IX to protoporphyrin IX.</text>
</comment>
<keyword evidence="6 14" id="KW-0349">Heme</keyword>
<keyword evidence="12 14" id="KW-0472">Membrane</keyword>
<dbReference type="PIRSF" id="PIRSF004638">
    <property type="entry name" value="UCP004638"/>
    <property type="match status" value="1"/>
</dbReference>
<organism evidence="16 17">
    <name type="scientific">Candidatus Doriopsillibacter californiensis</name>
    <dbReference type="NCBI Taxonomy" id="2970740"/>
    <lineage>
        <taxon>Bacteria</taxon>
        <taxon>Pseudomonadati</taxon>
        <taxon>Pseudomonadota</taxon>
        <taxon>Gammaproteobacteria</taxon>
        <taxon>Candidatus Tethybacterales</taxon>
        <taxon>Candidatus Persebacteraceae</taxon>
        <taxon>Candidatus Doriopsillibacter</taxon>
    </lineage>
</organism>
<dbReference type="EMBL" id="JANQAO010000001">
    <property type="protein sequence ID" value="MDM5147130.1"/>
    <property type="molecule type" value="Genomic_DNA"/>
</dbReference>
<feature type="transmembrane region" description="Helical" evidence="14">
    <location>
        <begin position="50"/>
        <end position="70"/>
    </location>
</feature>
<keyword evidence="9 14" id="KW-1133">Transmembrane helix</keyword>
<keyword evidence="8 14" id="KW-0479">Metal-binding</keyword>
<dbReference type="Pfam" id="PF03653">
    <property type="entry name" value="UPF0093"/>
    <property type="match status" value="1"/>
</dbReference>
<comment type="subunit">
    <text evidence="14">Homodimer.</text>
</comment>
<keyword evidence="10 14" id="KW-0560">Oxidoreductase</keyword>
<reference evidence="16" key="1">
    <citation type="submission" date="2022-08" db="EMBL/GenBank/DDBJ databases">
        <authorList>
            <person name="Dzunkova M."/>
            <person name="La Clair J."/>
            <person name="Tyml T."/>
            <person name="Doud D."/>
            <person name="Schulz F."/>
            <person name="Piquer S."/>
            <person name="Porcel Sanchis D."/>
            <person name="Osborn A."/>
            <person name="Robinson D."/>
            <person name="Louie K.B."/>
            <person name="Bowen B.P."/>
            <person name="Bowers R."/>
            <person name="Lee J."/>
            <person name="Arnau Llombart V."/>
            <person name="Diaz Villanueva W."/>
            <person name="Gosliner T."/>
            <person name="Northen T."/>
            <person name="Cheng J.-F."/>
            <person name="Burkart M.D."/>
            <person name="Woyke T."/>
        </authorList>
    </citation>
    <scope>NUCLEOTIDE SEQUENCE</scope>
    <source>
        <strain evidence="16">Df01</strain>
    </source>
</reference>
<evidence type="ECO:0000256" key="7">
    <source>
        <dbReference type="ARBA" id="ARBA00022692"/>
    </source>
</evidence>
<evidence type="ECO:0000313" key="17">
    <source>
        <dbReference type="Proteomes" id="UP001168167"/>
    </source>
</evidence>
<protein>
    <recommendedName>
        <fullName evidence="4 14">Protoporphyrinogen IX oxidase</fullName>
        <shortName evidence="14">PPO</shortName>
        <ecNumber evidence="14 15">1.3.99.-</ecNumber>
    </recommendedName>
</protein>
<reference evidence="16" key="2">
    <citation type="journal article" date="2023" name="Microbiome">
        <title>Synthase-selected sorting approach identifies a beta-lactone synthase in a nudibranch symbiotic bacterium.</title>
        <authorList>
            <person name="Dzunkova M."/>
            <person name="La Clair J.J."/>
            <person name="Tyml T."/>
            <person name="Doud D."/>
            <person name="Schulz F."/>
            <person name="Piquer-Esteban S."/>
            <person name="Porcel Sanchis D."/>
            <person name="Osborn A."/>
            <person name="Robinson D."/>
            <person name="Louie K.B."/>
            <person name="Bowen B.P."/>
            <person name="Bowers R.M."/>
            <person name="Lee J."/>
            <person name="Arnau V."/>
            <person name="Diaz-Villanueva W."/>
            <person name="Stepanauskas R."/>
            <person name="Gosliner T."/>
            <person name="Date S.V."/>
            <person name="Northen T.R."/>
            <person name="Cheng J.F."/>
            <person name="Burkart M.D."/>
            <person name="Woyke T."/>
        </authorList>
    </citation>
    <scope>NUCLEOTIDE SEQUENCE</scope>
    <source>
        <strain evidence="16">Df01</strain>
    </source>
</reference>
<evidence type="ECO:0000256" key="14">
    <source>
        <dbReference type="HAMAP-Rule" id="MF_02239"/>
    </source>
</evidence>
<keyword evidence="11 14" id="KW-0408">Iron</keyword>
<comment type="pathway">
    <text evidence="2 14 15">Porphyrin-containing compound metabolism; protoporphyrin-IX biosynthesis; protoporphyrin-IX from protoporphyrinogen-IX: step 1/1.</text>
</comment>
<dbReference type="EC" id="1.3.99.-" evidence="14 15"/>
<comment type="catalytic activity">
    <reaction evidence="13 14 15">
        <text>protoporphyrinogen IX + 3 A = protoporphyrin IX + 3 AH2</text>
        <dbReference type="Rhea" id="RHEA:62000"/>
        <dbReference type="ChEBI" id="CHEBI:13193"/>
        <dbReference type="ChEBI" id="CHEBI:17499"/>
        <dbReference type="ChEBI" id="CHEBI:57306"/>
        <dbReference type="ChEBI" id="CHEBI:57307"/>
    </reaction>
</comment>
<comment type="caution">
    <text evidence="16">The sequence shown here is derived from an EMBL/GenBank/DDBJ whole genome shotgun (WGS) entry which is preliminary data.</text>
</comment>
<feature type="transmembrane region" description="Helical" evidence="14">
    <location>
        <begin position="116"/>
        <end position="134"/>
    </location>
</feature>
<feature type="transmembrane region" description="Helical" evidence="14">
    <location>
        <begin position="82"/>
        <end position="104"/>
    </location>
</feature>
<evidence type="ECO:0000256" key="1">
    <source>
        <dbReference type="ARBA" id="ARBA00004651"/>
    </source>
</evidence>
<keyword evidence="7 14" id="KW-0812">Transmembrane</keyword>